<dbReference type="PROSITE" id="PS50089">
    <property type="entry name" value="ZF_RING_2"/>
    <property type="match status" value="1"/>
</dbReference>
<keyword evidence="1" id="KW-0479">Metal-binding</keyword>
<dbReference type="Pfam" id="PF25298">
    <property type="entry name" value="Baculo_FP_2nd"/>
    <property type="match status" value="1"/>
</dbReference>
<evidence type="ECO:0000256" key="2">
    <source>
        <dbReference type="ARBA" id="ARBA00022771"/>
    </source>
</evidence>
<feature type="domain" description="PHD-type" evidence="6">
    <location>
        <begin position="1"/>
        <end position="57"/>
    </location>
</feature>
<dbReference type="InterPro" id="IPR004244">
    <property type="entry name" value="Transposase_22"/>
</dbReference>
<evidence type="ECO:0000313" key="9">
    <source>
        <dbReference type="Proteomes" id="UP001549921"/>
    </source>
</evidence>
<evidence type="ECO:0000256" key="3">
    <source>
        <dbReference type="ARBA" id="ARBA00022833"/>
    </source>
</evidence>
<name>A0ABD0S896_LOXSC</name>
<accession>A0ABD0S896</accession>
<feature type="domain" description="RING-type" evidence="7">
    <location>
        <begin position="4"/>
        <end position="55"/>
    </location>
</feature>
<evidence type="ECO:0000256" key="5">
    <source>
        <dbReference type="SAM" id="Coils"/>
    </source>
</evidence>
<organism evidence="8 9">
    <name type="scientific">Loxostege sticticalis</name>
    <name type="common">Beet webworm moth</name>
    <dbReference type="NCBI Taxonomy" id="481309"/>
    <lineage>
        <taxon>Eukaryota</taxon>
        <taxon>Metazoa</taxon>
        <taxon>Ecdysozoa</taxon>
        <taxon>Arthropoda</taxon>
        <taxon>Hexapoda</taxon>
        <taxon>Insecta</taxon>
        <taxon>Pterygota</taxon>
        <taxon>Neoptera</taxon>
        <taxon>Endopterygota</taxon>
        <taxon>Lepidoptera</taxon>
        <taxon>Glossata</taxon>
        <taxon>Ditrysia</taxon>
        <taxon>Pyraloidea</taxon>
        <taxon>Crambidae</taxon>
        <taxon>Pyraustinae</taxon>
        <taxon>Loxostege</taxon>
    </lineage>
</organism>
<reference evidence="8 9" key="1">
    <citation type="submission" date="2024-06" db="EMBL/GenBank/DDBJ databases">
        <title>A chromosome-level genome assembly of beet webworm, Loxostege sticticalis.</title>
        <authorList>
            <person name="Zhang Y."/>
        </authorList>
    </citation>
    <scope>NUCLEOTIDE SEQUENCE [LARGE SCALE GENOMIC DNA]</scope>
    <source>
        <strain evidence="8">AQ028</strain>
        <tissue evidence="8">Male pupae</tissue>
    </source>
</reference>
<dbReference type="InterPro" id="IPR001841">
    <property type="entry name" value="Znf_RING"/>
</dbReference>
<dbReference type="InterPro" id="IPR013083">
    <property type="entry name" value="Znf_RING/FYVE/PHD"/>
</dbReference>
<comment type="caution">
    <text evidence="8">The sequence shown here is derived from an EMBL/GenBank/DDBJ whole genome shotgun (WGS) entry which is preliminary data.</text>
</comment>
<dbReference type="Proteomes" id="UP001549921">
    <property type="component" value="Unassembled WGS sequence"/>
</dbReference>
<dbReference type="Gene3D" id="3.30.70.1820">
    <property type="entry name" value="L1 transposable element, RRM domain"/>
    <property type="match status" value="1"/>
</dbReference>
<dbReference type="Pfam" id="PF00628">
    <property type="entry name" value="PHD"/>
    <property type="match status" value="1"/>
</dbReference>
<dbReference type="SUPFAM" id="SSF57903">
    <property type="entry name" value="FYVE/PHD zinc finger"/>
    <property type="match status" value="1"/>
</dbReference>
<keyword evidence="2 4" id="KW-0863">Zinc-finger</keyword>
<dbReference type="PROSITE" id="PS50016">
    <property type="entry name" value="ZF_PHD_2"/>
    <property type="match status" value="1"/>
</dbReference>
<protein>
    <recommendedName>
        <fullName evidence="10">PHD-type domain-containing protein</fullName>
    </recommendedName>
</protein>
<dbReference type="InterPro" id="IPR019787">
    <property type="entry name" value="Znf_PHD-finger"/>
</dbReference>
<dbReference type="PROSITE" id="PS01359">
    <property type="entry name" value="ZF_PHD_1"/>
    <property type="match status" value="1"/>
</dbReference>
<dbReference type="CDD" id="cd15489">
    <property type="entry name" value="PHD_SF"/>
    <property type="match status" value="1"/>
</dbReference>
<proteinExistence type="predicted"/>
<dbReference type="InterPro" id="IPR057251">
    <property type="entry name" value="FP_C"/>
</dbReference>
<dbReference type="Gene3D" id="3.30.40.10">
    <property type="entry name" value="Zinc/RING finger domain, C3HC4 (zinc finger)"/>
    <property type="match status" value="1"/>
</dbReference>
<evidence type="ECO:0000256" key="4">
    <source>
        <dbReference type="PROSITE-ProRule" id="PRU00175"/>
    </source>
</evidence>
<dbReference type="GO" id="GO:0008270">
    <property type="term" value="F:zinc ion binding"/>
    <property type="evidence" value="ECO:0007669"/>
    <property type="project" value="UniProtKB-KW"/>
</dbReference>
<dbReference type="PANTHER" id="PTHR11505">
    <property type="entry name" value="L1 TRANSPOSABLE ELEMENT-RELATED"/>
    <property type="match status" value="1"/>
</dbReference>
<keyword evidence="5" id="KW-0175">Coiled coil</keyword>
<dbReference type="InterPro" id="IPR019786">
    <property type="entry name" value="Zinc_finger_PHD-type_CS"/>
</dbReference>
<dbReference type="InterPro" id="IPR011011">
    <property type="entry name" value="Znf_FYVE_PHD"/>
</dbReference>
<dbReference type="SMART" id="SM00249">
    <property type="entry name" value="PHD"/>
    <property type="match status" value="1"/>
</dbReference>
<dbReference type="AlphaFoldDB" id="A0ABD0S896"/>
<feature type="coiled-coil region" evidence="5">
    <location>
        <begin position="170"/>
        <end position="204"/>
    </location>
</feature>
<keyword evidence="3" id="KW-0862">Zinc</keyword>
<evidence type="ECO:0000313" key="8">
    <source>
        <dbReference type="EMBL" id="KAL0808936.1"/>
    </source>
</evidence>
<sequence length="373" mass="42665">MSQCNACRNKVEQNTFLQCRQCKHRYHFQCLNIQSAQYASLSKDYLASWLCPACSNVTRRNKPNLNTPVKSTQVPVQLDMSCDNIEPSTSGSSPITSLPEQHKLAETLTLSDISRLLDNKLEASFQAFAQSFRATLRQDIKDIVHKEMTPVIQNVKDEFSVTTDFISEEQRKLKAEIDAKDKRIKQLEADALRLQSSLNQVEDKLAIIDKTSRACNIELQAVPEVKNENLLTLFKKLCSVINIPMDDTSIRCIHRVAKMDQNSKRPRNILVSLSSSYQRDQILSAAHRFNKLHRNDLLGSTHLGISGEHRRIFVAEHLSPSMKSLYAECRKLAKETNYKFVWVRYGKIFVRRDESSSPIHIKTQESLKKLSRG</sequence>
<evidence type="ECO:0000256" key="1">
    <source>
        <dbReference type="ARBA" id="ARBA00022723"/>
    </source>
</evidence>
<evidence type="ECO:0008006" key="10">
    <source>
        <dbReference type="Google" id="ProtNLM"/>
    </source>
</evidence>
<evidence type="ECO:0000259" key="7">
    <source>
        <dbReference type="PROSITE" id="PS50089"/>
    </source>
</evidence>
<evidence type="ECO:0000259" key="6">
    <source>
        <dbReference type="PROSITE" id="PS50016"/>
    </source>
</evidence>
<gene>
    <name evidence="8" type="ORF">ABMA28_012597</name>
</gene>
<dbReference type="InterPro" id="IPR001965">
    <property type="entry name" value="Znf_PHD"/>
</dbReference>
<dbReference type="EMBL" id="JBEDNZ010000030">
    <property type="protein sequence ID" value="KAL0808936.1"/>
    <property type="molecule type" value="Genomic_DNA"/>
</dbReference>